<reference evidence="1 2" key="1">
    <citation type="journal article" date="2015" name="Genome Biol. Evol.">
        <title>Phylogenomic analyses indicate that early fungi evolved digesting cell walls of algal ancestors of land plants.</title>
        <authorList>
            <person name="Chang Y."/>
            <person name="Wang S."/>
            <person name="Sekimoto S."/>
            <person name="Aerts A.L."/>
            <person name="Choi C."/>
            <person name="Clum A."/>
            <person name="LaButti K.M."/>
            <person name="Lindquist E.A."/>
            <person name="Yee Ngan C."/>
            <person name="Ohm R.A."/>
            <person name="Salamov A.A."/>
            <person name="Grigoriev I.V."/>
            <person name="Spatafora J.W."/>
            <person name="Berbee M.L."/>
        </authorList>
    </citation>
    <scope>NUCLEOTIDE SEQUENCE [LARGE SCALE GENOMIC DNA]</scope>
    <source>
        <strain evidence="1 2">NRRL 28638</strain>
    </source>
</reference>
<proteinExistence type="predicted"/>
<dbReference type="Gene3D" id="3.30.710.10">
    <property type="entry name" value="Potassium Channel Kv1.1, Chain A"/>
    <property type="match status" value="1"/>
</dbReference>
<organism evidence="1 2">
    <name type="scientific">Conidiobolus coronatus (strain ATCC 28846 / CBS 209.66 / NRRL 28638)</name>
    <name type="common">Delacroixia coronata</name>
    <dbReference type="NCBI Taxonomy" id="796925"/>
    <lineage>
        <taxon>Eukaryota</taxon>
        <taxon>Fungi</taxon>
        <taxon>Fungi incertae sedis</taxon>
        <taxon>Zoopagomycota</taxon>
        <taxon>Entomophthoromycotina</taxon>
        <taxon>Entomophthoromycetes</taxon>
        <taxon>Entomophthorales</taxon>
        <taxon>Ancylistaceae</taxon>
        <taxon>Conidiobolus</taxon>
    </lineage>
</organism>
<keyword evidence="2" id="KW-1185">Reference proteome</keyword>
<dbReference type="InterPro" id="IPR011333">
    <property type="entry name" value="SKP1/BTB/POZ_sf"/>
</dbReference>
<evidence type="ECO:0000313" key="2">
    <source>
        <dbReference type="Proteomes" id="UP000070444"/>
    </source>
</evidence>
<dbReference type="EMBL" id="KQ964525">
    <property type="protein sequence ID" value="KXN69723.1"/>
    <property type="molecule type" value="Genomic_DNA"/>
</dbReference>
<evidence type="ECO:0000313" key="1">
    <source>
        <dbReference type="EMBL" id="KXN69723.1"/>
    </source>
</evidence>
<sequence>MKQFKLPKYEGFIKYYKDNINPIYDKNPELKRYEGYNSGKFTNYHSIELDKINIDIYQVGTGFHFVKTIYIHIKNIDDNRKIRFLRAGSSIGEKNIISDVMVIEGMTLEIQITHALQTIYIGSFKSIDVIEYEGVFTSSYNFDQINNFAINSDIDLIVIENGKTVNLPFYSSFLYSSKYFANLFQSGEYTKRKVITTQFSKCAMLPILQYLFMGKLNRSIFNRDNYSTILEIYSIVIKFELDKIKHIIELYIICYLNELNFDLLAQCEVLSHNNEFVQVLLSYYPYLTKLNTCIKE</sequence>
<accession>A0A137P3Z3</accession>
<name>A0A137P3Z3_CONC2</name>
<dbReference type="Proteomes" id="UP000070444">
    <property type="component" value="Unassembled WGS sequence"/>
</dbReference>
<gene>
    <name evidence="1" type="ORF">CONCODRAFT_7808</name>
</gene>
<dbReference type="AlphaFoldDB" id="A0A137P3Z3"/>
<evidence type="ECO:0008006" key="3">
    <source>
        <dbReference type="Google" id="ProtNLM"/>
    </source>
</evidence>
<protein>
    <recommendedName>
        <fullName evidence="3">BTB domain-containing protein</fullName>
    </recommendedName>
</protein>